<proteinExistence type="predicted"/>
<evidence type="ECO:0000313" key="1">
    <source>
        <dbReference type="EMBL" id="MCP1999798.1"/>
    </source>
</evidence>
<protein>
    <submittedName>
        <fullName evidence="1">Uncharacterized protein</fullName>
    </submittedName>
</protein>
<organism evidence="1 2">
    <name type="scientific">Nitrobacter winogradskyi</name>
    <name type="common">Nitrobacter agilis</name>
    <dbReference type="NCBI Taxonomy" id="913"/>
    <lineage>
        <taxon>Bacteria</taxon>
        <taxon>Pseudomonadati</taxon>
        <taxon>Pseudomonadota</taxon>
        <taxon>Alphaproteobacteria</taxon>
        <taxon>Hyphomicrobiales</taxon>
        <taxon>Nitrobacteraceae</taxon>
        <taxon>Nitrobacter</taxon>
    </lineage>
</organism>
<gene>
    <name evidence="1" type="ORF">J2S34_002246</name>
</gene>
<dbReference type="EMBL" id="JALJZS010000002">
    <property type="protein sequence ID" value="MCP1999798.1"/>
    <property type="molecule type" value="Genomic_DNA"/>
</dbReference>
<accession>A0ACC6AIW5</accession>
<evidence type="ECO:0000313" key="2">
    <source>
        <dbReference type="Proteomes" id="UP001205486"/>
    </source>
</evidence>
<dbReference type="Proteomes" id="UP001205486">
    <property type="component" value="Unassembled WGS sequence"/>
</dbReference>
<reference evidence="1" key="1">
    <citation type="submission" date="2022-03" db="EMBL/GenBank/DDBJ databases">
        <title>Interactions between chemoautotrophic and heterotrophic bacteria.</title>
        <authorList>
            <person name="Santoro A."/>
        </authorList>
    </citation>
    <scope>NUCLEOTIDE SEQUENCE</scope>
    <source>
        <strain evidence="1">Nb-106</strain>
    </source>
</reference>
<keyword evidence="2" id="KW-1185">Reference proteome</keyword>
<name>A0ACC6AIW5_NITWI</name>
<comment type="caution">
    <text evidence="1">The sequence shown here is derived from an EMBL/GenBank/DDBJ whole genome shotgun (WGS) entry which is preliminary data.</text>
</comment>
<sequence length="182" mass="20537">MQLRLYRPHWEPKSSIAELKRAILAAQIAGVPQRTHDVLFDHAHRDSKRQRDLLMTTPLDLVQNERSAAGCGKFVERYNKTGKLLLLLKCREWIGFRCNVIDRVNIDAIRPLNPPSGCKIDGCIPRRGEQIGLGMDNGTGLRTATRDVHISILGDFLAIVTITDQTRGKAHEITVMQAKHLR</sequence>